<dbReference type="Gene3D" id="1.10.10.10">
    <property type="entry name" value="Winged helix-like DNA-binding domain superfamily/Winged helix DNA-binding domain"/>
    <property type="match status" value="1"/>
</dbReference>
<dbReference type="Pfam" id="PF03466">
    <property type="entry name" value="LysR_substrate"/>
    <property type="match status" value="1"/>
</dbReference>
<dbReference type="PANTHER" id="PTHR30346:SF0">
    <property type="entry name" value="HCA OPERON TRANSCRIPTIONAL ACTIVATOR HCAR"/>
    <property type="match status" value="1"/>
</dbReference>
<feature type="domain" description="HTH lysR-type" evidence="5">
    <location>
        <begin position="15"/>
        <end position="72"/>
    </location>
</feature>
<dbReference type="RefSeq" id="WP_111068256.1">
    <property type="nucleotide sequence ID" value="NZ_CP029830.1"/>
</dbReference>
<dbReference type="PRINTS" id="PR00039">
    <property type="entry name" value="HTHLYSR"/>
</dbReference>
<dbReference type="Gene3D" id="3.40.190.10">
    <property type="entry name" value="Periplasmic binding protein-like II"/>
    <property type="match status" value="2"/>
</dbReference>
<gene>
    <name evidence="6" type="ORF">DM194_14270</name>
</gene>
<dbReference type="GO" id="GO:0032993">
    <property type="term" value="C:protein-DNA complex"/>
    <property type="evidence" value="ECO:0007669"/>
    <property type="project" value="TreeGrafter"/>
</dbReference>
<dbReference type="InterPro" id="IPR036388">
    <property type="entry name" value="WH-like_DNA-bd_sf"/>
</dbReference>
<keyword evidence="4" id="KW-0804">Transcription</keyword>
<dbReference type="GO" id="GO:0003677">
    <property type="term" value="F:DNA binding"/>
    <property type="evidence" value="ECO:0007669"/>
    <property type="project" value="UniProtKB-KW"/>
</dbReference>
<accession>A0A2U9SCU0</accession>
<dbReference type="GO" id="GO:0003700">
    <property type="term" value="F:DNA-binding transcription factor activity"/>
    <property type="evidence" value="ECO:0007669"/>
    <property type="project" value="InterPro"/>
</dbReference>
<dbReference type="SUPFAM" id="SSF46785">
    <property type="entry name" value="Winged helix' DNA-binding domain"/>
    <property type="match status" value="1"/>
</dbReference>
<dbReference type="CDD" id="cd08414">
    <property type="entry name" value="PBP2_LTTR_aromatics_like"/>
    <property type="match status" value="1"/>
</dbReference>
<dbReference type="OrthoDB" id="9811588at2"/>
<keyword evidence="6" id="KW-0614">Plasmid</keyword>
<comment type="similarity">
    <text evidence="1">Belongs to the LysR transcriptional regulatory family.</text>
</comment>
<evidence type="ECO:0000313" key="7">
    <source>
        <dbReference type="Proteomes" id="UP000249605"/>
    </source>
</evidence>
<reference evidence="6 7" key="1">
    <citation type="submission" date="2018-06" db="EMBL/GenBank/DDBJ databases">
        <title>Complete genome sequencing of Azospirillum sp. M2T2B2.</title>
        <authorList>
            <person name="Heo J."/>
            <person name="Kim S.-J."/>
            <person name="Kwon S.-W."/>
            <person name="Anandham R."/>
        </authorList>
    </citation>
    <scope>NUCLEOTIDE SEQUENCE [LARGE SCALE GENOMIC DNA]</scope>
    <source>
        <strain evidence="6 7">M2T2B2</strain>
        <plasmid evidence="6 7">unnamed1</plasmid>
    </source>
</reference>
<evidence type="ECO:0000259" key="5">
    <source>
        <dbReference type="PROSITE" id="PS50931"/>
    </source>
</evidence>
<evidence type="ECO:0000256" key="1">
    <source>
        <dbReference type="ARBA" id="ARBA00009437"/>
    </source>
</evidence>
<keyword evidence="7" id="KW-1185">Reference proteome</keyword>
<dbReference type="InterPro" id="IPR036390">
    <property type="entry name" value="WH_DNA-bd_sf"/>
</dbReference>
<dbReference type="Pfam" id="PF00126">
    <property type="entry name" value="HTH_1"/>
    <property type="match status" value="1"/>
</dbReference>
<evidence type="ECO:0000256" key="2">
    <source>
        <dbReference type="ARBA" id="ARBA00023015"/>
    </source>
</evidence>
<evidence type="ECO:0000256" key="4">
    <source>
        <dbReference type="ARBA" id="ARBA00023163"/>
    </source>
</evidence>
<sequence length="315" mass="34646">MSDQEGLGPGSVHGMDVRRLRYFTAVAEELHFGRAAERLNVAQAALSRQIAHLEGALGCVLFDRTRNQIKLTAAGEALLPRARDILLRFEEAARVTRRAAEGSVGVLEIGFVGSATYSILPEILKFYRAGHPRVDLLLYAMNTSELRHALVERRIQAAFARPGIDDPEIVNECIQREPLIVALPDDDPLAAEASLTLEALAGRPFVLYPRHPRPSFADTVLAICREHGFSPQVTQEVMDIQTALGLIAVGVGVSLLPASMERSHRHGVAYRPLRPPAPTTELSLSYRRDSGGDVLREFRATVRHFLKTNTTHPAT</sequence>
<evidence type="ECO:0000256" key="3">
    <source>
        <dbReference type="ARBA" id="ARBA00023125"/>
    </source>
</evidence>
<evidence type="ECO:0000313" key="6">
    <source>
        <dbReference type="EMBL" id="AWU95489.1"/>
    </source>
</evidence>
<organism evidence="6 7">
    <name type="scientific">Azospirillum ramasamyi</name>
    <dbReference type="NCBI Taxonomy" id="682998"/>
    <lineage>
        <taxon>Bacteria</taxon>
        <taxon>Pseudomonadati</taxon>
        <taxon>Pseudomonadota</taxon>
        <taxon>Alphaproteobacteria</taxon>
        <taxon>Rhodospirillales</taxon>
        <taxon>Azospirillaceae</taxon>
        <taxon>Azospirillum</taxon>
    </lineage>
</organism>
<name>A0A2U9SCU0_9PROT</name>
<dbReference type="FunFam" id="1.10.10.10:FF:000001">
    <property type="entry name" value="LysR family transcriptional regulator"/>
    <property type="match status" value="1"/>
</dbReference>
<proteinExistence type="inferred from homology"/>
<keyword evidence="3" id="KW-0238">DNA-binding</keyword>
<geneLocation type="plasmid" evidence="6 7">
    <name>unnamed1</name>
</geneLocation>
<dbReference type="SUPFAM" id="SSF53850">
    <property type="entry name" value="Periplasmic binding protein-like II"/>
    <property type="match status" value="1"/>
</dbReference>
<dbReference type="EMBL" id="CP029830">
    <property type="protein sequence ID" value="AWU95489.1"/>
    <property type="molecule type" value="Genomic_DNA"/>
</dbReference>
<protein>
    <submittedName>
        <fullName evidence="6">LysR family transcriptional regulator</fullName>
    </submittedName>
</protein>
<keyword evidence="2" id="KW-0805">Transcription regulation</keyword>
<dbReference type="InterPro" id="IPR005119">
    <property type="entry name" value="LysR_subst-bd"/>
</dbReference>
<dbReference type="KEGG" id="azm:DM194_14270"/>
<dbReference type="InterPro" id="IPR000847">
    <property type="entry name" value="LysR_HTH_N"/>
</dbReference>
<dbReference type="PROSITE" id="PS50931">
    <property type="entry name" value="HTH_LYSR"/>
    <property type="match status" value="1"/>
</dbReference>
<dbReference type="PANTHER" id="PTHR30346">
    <property type="entry name" value="TRANSCRIPTIONAL DUAL REGULATOR HCAR-RELATED"/>
    <property type="match status" value="1"/>
</dbReference>
<dbReference type="AlphaFoldDB" id="A0A2U9SCU0"/>
<dbReference type="Proteomes" id="UP000249605">
    <property type="component" value="Plasmid unnamed1"/>
</dbReference>